<reference evidence="1" key="1">
    <citation type="submission" date="2014-09" db="EMBL/GenBank/DDBJ databases">
        <authorList>
            <person name="Magalhaes I.L.F."/>
            <person name="Oliveira U."/>
            <person name="Santos F.R."/>
            <person name="Vidigal T.H.D.A."/>
            <person name="Brescovit A.D."/>
            <person name="Santos A.J."/>
        </authorList>
    </citation>
    <scope>NUCLEOTIDE SEQUENCE</scope>
    <source>
        <tissue evidence="1">Shoot tissue taken approximately 20 cm above the soil surface</tissue>
    </source>
</reference>
<sequence length="20" mass="2369">MLQIRQLTTNSCTNFSNHLF</sequence>
<accession>A0A0A8YBV3</accession>
<reference evidence="1" key="2">
    <citation type="journal article" date="2015" name="Data Brief">
        <title>Shoot transcriptome of the giant reed, Arundo donax.</title>
        <authorList>
            <person name="Barrero R.A."/>
            <person name="Guerrero F.D."/>
            <person name="Moolhuijzen P."/>
            <person name="Goolsby J.A."/>
            <person name="Tidwell J."/>
            <person name="Bellgard S.E."/>
            <person name="Bellgard M.I."/>
        </authorList>
    </citation>
    <scope>NUCLEOTIDE SEQUENCE</scope>
    <source>
        <tissue evidence="1">Shoot tissue taken approximately 20 cm above the soil surface</tissue>
    </source>
</reference>
<dbReference type="AlphaFoldDB" id="A0A0A8YBV3"/>
<organism evidence="1">
    <name type="scientific">Arundo donax</name>
    <name type="common">Giant reed</name>
    <name type="synonym">Donax arundinaceus</name>
    <dbReference type="NCBI Taxonomy" id="35708"/>
    <lineage>
        <taxon>Eukaryota</taxon>
        <taxon>Viridiplantae</taxon>
        <taxon>Streptophyta</taxon>
        <taxon>Embryophyta</taxon>
        <taxon>Tracheophyta</taxon>
        <taxon>Spermatophyta</taxon>
        <taxon>Magnoliopsida</taxon>
        <taxon>Liliopsida</taxon>
        <taxon>Poales</taxon>
        <taxon>Poaceae</taxon>
        <taxon>PACMAD clade</taxon>
        <taxon>Arundinoideae</taxon>
        <taxon>Arundineae</taxon>
        <taxon>Arundo</taxon>
    </lineage>
</organism>
<protein>
    <submittedName>
        <fullName evidence="1">Uncharacterized protein</fullName>
    </submittedName>
</protein>
<proteinExistence type="predicted"/>
<name>A0A0A8YBV3_ARUDO</name>
<evidence type="ECO:0000313" key="1">
    <source>
        <dbReference type="EMBL" id="JAD22940.1"/>
    </source>
</evidence>
<dbReference type="EMBL" id="GBRH01274955">
    <property type="protein sequence ID" value="JAD22940.1"/>
    <property type="molecule type" value="Transcribed_RNA"/>
</dbReference>